<sequence>MELVYDDKSHRDLIFQMYQDIFKDPEKFAEYYFDVIYPKNQVLMAWEGSRLKGMIHLNPYRMKISDKEFDAHYIVAVATRKEMRRQGIMRKMLHRVLNDMAERNEPFTYLIPADKAYYEPFDFVFVMDWTETKITGEEGEATGSLEPFREDDTQEVLRFLNRQIRSYDIYTVLNPDYLKQAAKEAKSQDGDLMVFREHGEIAGVFAYGKENDTIYVRLGFGTEEKRFLEMISRTFPGSKIEISAGCVKRGKKVPKIMFRITSLEALCRCLRSRKKIEFVLTVTDPVIGKNNGTFLFSASKDGTEIRPSSKKAEGELSIGDFSKAVFGYGGEDVLERHPFLRELIPLDAVYITEEV</sequence>
<dbReference type="InterPro" id="IPR036527">
    <property type="entry name" value="SCP2_sterol-bd_dom_sf"/>
</dbReference>
<dbReference type="AlphaFoldDB" id="A0A6N2W0A8"/>
<dbReference type="GO" id="GO:0034069">
    <property type="term" value="F:aminoglycoside N-acetyltransferase activity"/>
    <property type="evidence" value="ECO:0007669"/>
    <property type="project" value="TreeGrafter"/>
</dbReference>
<dbReference type="Gene3D" id="3.40.630.30">
    <property type="match status" value="1"/>
</dbReference>
<dbReference type="InterPro" id="IPR016181">
    <property type="entry name" value="Acyl_CoA_acyltransferase"/>
</dbReference>
<dbReference type="GO" id="GO:0030649">
    <property type="term" value="P:aminoglycoside antibiotic catabolic process"/>
    <property type="evidence" value="ECO:0007669"/>
    <property type="project" value="TreeGrafter"/>
</dbReference>
<dbReference type="EMBL" id="CACRSQ010000007">
    <property type="protein sequence ID" value="VYT35955.1"/>
    <property type="molecule type" value="Genomic_DNA"/>
</dbReference>
<protein>
    <submittedName>
        <fullName evidence="1">Uncharacterized protein</fullName>
    </submittedName>
</protein>
<gene>
    <name evidence="1" type="ORF">ACLFYP115_02970</name>
</gene>
<proteinExistence type="predicted"/>
<reference evidence="1" key="1">
    <citation type="submission" date="2019-11" db="EMBL/GenBank/DDBJ databases">
        <authorList>
            <person name="Feng L."/>
        </authorList>
    </citation>
    <scope>NUCLEOTIDE SEQUENCE</scope>
    <source>
        <strain evidence="1">AcaccaeLFYP115</strain>
    </source>
</reference>
<dbReference type="PANTHER" id="PTHR37817">
    <property type="entry name" value="N-ACETYLTRANSFERASE EIS"/>
    <property type="match status" value="1"/>
</dbReference>
<dbReference type="SUPFAM" id="SSF55718">
    <property type="entry name" value="SCP-like"/>
    <property type="match status" value="1"/>
</dbReference>
<dbReference type="PANTHER" id="PTHR37817:SF1">
    <property type="entry name" value="N-ACETYLTRANSFERASE EIS"/>
    <property type="match status" value="1"/>
</dbReference>
<dbReference type="PROSITE" id="PS51186">
    <property type="entry name" value="GNAT"/>
    <property type="match status" value="1"/>
</dbReference>
<dbReference type="InterPro" id="IPR000182">
    <property type="entry name" value="GNAT_dom"/>
</dbReference>
<dbReference type="Pfam" id="PF13530">
    <property type="entry name" value="SCP2_2"/>
    <property type="match status" value="1"/>
</dbReference>
<accession>A0A6N2W0A8</accession>
<dbReference type="RefSeq" id="WP_006568588.1">
    <property type="nucleotide sequence ID" value="NZ_BAABZP010000001.1"/>
</dbReference>
<dbReference type="Gene3D" id="3.30.1050.10">
    <property type="entry name" value="SCP2 sterol-binding domain"/>
    <property type="match status" value="1"/>
</dbReference>
<evidence type="ECO:0000313" key="1">
    <source>
        <dbReference type="EMBL" id="VYT35955.1"/>
    </source>
</evidence>
<name>A0A6N2W0A8_9FIRM</name>
<organism evidence="1">
    <name type="scientific">Anaerostipes caccae</name>
    <dbReference type="NCBI Taxonomy" id="105841"/>
    <lineage>
        <taxon>Bacteria</taxon>
        <taxon>Bacillati</taxon>
        <taxon>Bacillota</taxon>
        <taxon>Clostridia</taxon>
        <taxon>Lachnospirales</taxon>
        <taxon>Lachnospiraceae</taxon>
        <taxon>Anaerostipes</taxon>
    </lineage>
</organism>
<dbReference type="InterPro" id="IPR025559">
    <property type="entry name" value="Eis_dom"/>
</dbReference>
<dbReference type="SUPFAM" id="SSF55729">
    <property type="entry name" value="Acyl-CoA N-acyltransferases (Nat)"/>
    <property type="match status" value="1"/>
</dbReference>
<dbReference type="InterPro" id="IPR051554">
    <property type="entry name" value="Acetyltransferase_Eis"/>
</dbReference>
<dbReference type="Pfam" id="PF13527">
    <property type="entry name" value="Acetyltransf_9"/>
    <property type="match status" value="1"/>
</dbReference>